<dbReference type="SUPFAM" id="SSF54593">
    <property type="entry name" value="Glyoxalase/Bleomycin resistance protein/Dihydroxybiphenyl dioxygenase"/>
    <property type="match status" value="1"/>
</dbReference>
<dbReference type="PANTHER" id="PTHR35006:SF1">
    <property type="entry name" value="BLL2941 PROTEIN"/>
    <property type="match status" value="1"/>
</dbReference>
<dbReference type="PROSITE" id="PS51819">
    <property type="entry name" value="VOC"/>
    <property type="match status" value="1"/>
</dbReference>
<protein>
    <submittedName>
        <fullName evidence="2">VOC family protein</fullName>
    </submittedName>
</protein>
<dbReference type="InterPro" id="IPR037523">
    <property type="entry name" value="VOC_core"/>
</dbReference>
<reference evidence="2 3" key="1">
    <citation type="submission" date="2018-07" db="EMBL/GenBank/DDBJ databases">
        <title>Thalassococcus profundi sp. nov., a marine bacterium isolated from deep seawater of Okinawa Trough.</title>
        <authorList>
            <person name="Yu M."/>
        </authorList>
    </citation>
    <scope>NUCLEOTIDE SEQUENCE [LARGE SCALE GENOMIC DNA]</scope>
    <source>
        <strain evidence="2 3">WRAS1</strain>
    </source>
</reference>
<comment type="caution">
    <text evidence="2">The sequence shown here is derived from an EMBL/GenBank/DDBJ whole genome shotgun (WGS) entry which is preliminary data.</text>
</comment>
<proteinExistence type="predicted"/>
<dbReference type="InterPro" id="IPR004360">
    <property type="entry name" value="Glyas_Fos-R_dOase_dom"/>
</dbReference>
<dbReference type="Proteomes" id="UP000253977">
    <property type="component" value="Unassembled WGS sequence"/>
</dbReference>
<dbReference type="RefSeq" id="WP_114511941.1">
    <property type="nucleotide sequence ID" value="NZ_QPMK01000013.1"/>
</dbReference>
<sequence>MIAYVTVGADDIAAAKRFYTAILPALGYRLREGPEGLSFALPVAPGQSVPLPDFYVKPTFDGRPATAGNGSMVAFEARDQQQVRTLHAAALTAGGTDDGPPGFRDAYGPTFYVCYLRDPQGNKIALFSSNPADPGRDG</sequence>
<dbReference type="AlphaFoldDB" id="A0A369TJ46"/>
<organism evidence="2 3">
    <name type="scientific">Thalassococcus profundi</name>
    <dbReference type="NCBI Taxonomy" id="2282382"/>
    <lineage>
        <taxon>Bacteria</taxon>
        <taxon>Pseudomonadati</taxon>
        <taxon>Pseudomonadota</taxon>
        <taxon>Alphaproteobacteria</taxon>
        <taxon>Rhodobacterales</taxon>
        <taxon>Roseobacteraceae</taxon>
        <taxon>Thalassococcus</taxon>
    </lineage>
</organism>
<dbReference type="PANTHER" id="PTHR35006">
    <property type="entry name" value="GLYOXALASE FAMILY PROTEIN (AFU_ORTHOLOGUE AFUA_5G14830)"/>
    <property type="match status" value="1"/>
</dbReference>
<evidence type="ECO:0000313" key="2">
    <source>
        <dbReference type="EMBL" id="RDD65371.1"/>
    </source>
</evidence>
<evidence type="ECO:0000259" key="1">
    <source>
        <dbReference type="PROSITE" id="PS51819"/>
    </source>
</evidence>
<accession>A0A369TJ46</accession>
<dbReference type="Pfam" id="PF00903">
    <property type="entry name" value="Glyoxalase"/>
    <property type="match status" value="1"/>
</dbReference>
<gene>
    <name evidence="2" type="ORF">DU478_15840</name>
</gene>
<evidence type="ECO:0000313" key="3">
    <source>
        <dbReference type="Proteomes" id="UP000253977"/>
    </source>
</evidence>
<keyword evidence="3" id="KW-1185">Reference proteome</keyword>
<dbReference type="EMBL" id="QPMK01000013">
    <property type="protein sequence ID" value="RDD65371.1"/>
    <property type="molecule type" value="Genomic_DNA"/>
</dbReference>
<feature type="domain" description="VOC" evidence="1">
    <location>
        <begin position="1"/>
        <end position="129"/>
    </location>
</feature>
<dbReference type="CDD" id="cd07262">
    <property type="entry name" value="VOC_like"/>
    <property type="match status" value="1"/>
</dbReference>
<dbReference type="InterPro" id="IPR029068">
    <property type="entry name" value="Glyas_Bleomycin-R_OHBP_Dase"/>
</dbReference>
<name>A0A369TJ46_9RHOB</name>
<dbReference type="Gene3D" id="3.10.180.10">
    <property type="entry name" value="2,3-Dihydroxybiphenyl 1,2-Dioxygenase, domain 1"/>
    <property type="match status" value="1"/>
</dbReference>
<dbReference type="OrthoDB" id="9807407at2"/>